<dbReference type="AlphaFoldDB" id="A0A2T9XY64"/>
<sequence length="206" mass="23056">MPSHSVLSMGNPSDQGTVRKSKSVGMSLNSFWSFSTKLFKSKKSKKANLNDKLSLVQKDSNSKGNKAFGNAPYYTEDRADNRYDHSNSINIYKNNKPKNDNGIHNSGDGKTTNLKGPMFAILKNLESQFLNCELSQSDDNDETEYSDFCTDIFTQIEKNSKSRPALKITFSTSTSKSNSTTATKRCSQPTTILLQTYYSSPKIVYY</sequence>
<reference evidence="2 3" key="1">
    <citation type="journal article" date="2018" name="MBio">
        <title>Comparative Genomics Reveals the Core Gene Toolbox for the Fungus-Insect Symbiosis.</title>
        <authorList>
            <person name="Wang Y."/>
            <person name="Stata M."/>
            <person name="Wang W."/>
            <person name="Stajich J.E."/>
            <person name="White M.M."/>
            <person name="Moncalvo J.M."/>
        </authorList>
    </citation>
    <scope>NUCLEOTIDE SEQUENCE [LARGE SCALE GENOMIC DNA]</scope>
    <source>
        <strain evidence="2 3">SC-DP-2</strain>
    </source>
</reference>
<organism evidence="2 3">
    <name type="scientific">Smittium megazygosporum</name>
    <dbReference type="NCBI Taxonomy" id="133381"/>
    <lineage>
        <taxon>Eukaryota</taxon>
        <taxon>Fungi</taxon>
        <taxon>Fungi incertae sedis</taxon>
        <taxon>Zoopagomycota</taxon>
        <taxon>Kickxellomycotina</taxon>
        <taxon>Harpellomycetes</taxon>
        <taxon>Harpellales</taxon>
        <taxon>Legeriomycetaceae</taxon>
        <taxon>Smittium</taxon>
    </lineage>
</organism>
<feature type="region of interest" description="Disordered" evidence="1">
    <location>
        <begin position="1"/>
        <end position="21"/>
    </location>
</feature>
<name>A0A2T9XY64_9FUNG</name>
<dbReference type="EMBL" id="MBFS01003750">
    <property type="protein sequence ID" value="PVU85039.1"/>
    <property type="molecule type" value="Genomic_DNA"/>
</dbReference>
<dbReference type="Proteomes" id="UP000245609">
    <property type="component" value="Unassembled WGS sequence"/>
</dbReference>
<protein>
    <submittedName>
        <fullName evidence="2">Uncharacterized protein</fullName>
    </submittedName>
</protein>
<evidence type="ECO:0000256" key="1">
    <source>
        <dbReference type="SAM" id="MobiDB-lite"/>
    </source>
</evidence>
<accession>A0A2T9XY64</accession>
<proteinExistence type="predicted"/>
<comment type="caution">
    <text evidence="2">The sequence shown here is derived from an EMBL/GenBank/DDBJ whole genome shotgun (WGS) entry which is preliminary data.</text>
</comment>
<evidence type="ECO:0000313" key="3">
    <source>
        <dbReference type="Proteomes" id="UP000245609"/>
    </source>
</evidence>
<gene>
    <name evidence="2" type="ORF">BB560_007180</name>
</gene>
<keyword evidence="3" id="KW-1185">Reference proteome</keyword>
<evidence type="ECO:0000313" key="2">
    <source>
        <dbReference type="EMBL" id="PVU85039.1"/>
    </source>
</evidence>